<proteinExistence type="predicted"/>
<gene>
    <name evidence="5" type="ORF">HGR00_26150</name>
</gene>
<accession>A0A848P9W7</accession>
<dbReference type="GO" id="GO:0003677">
    <property type="term" value="F:DNA binding"/>
    <property type="evidence" value="ECO:0007669"/>
    <property type="project" value="UniProtKB-KW"/>
</dbReference>
<dbReference type="EMBL" id="JABBZM010000032">
    <property type="protein sequence ID" value="NMV41406.1"/>
    <property type="molecule type" value="Genomic_DNA"/>
</dbReference>
<evidence type="ECO:0000256" key="2">
    <source>
        <dbReference type="ARBA" id="ARBA00023125"/>
    </source>
</evidence>
<evidence type="ECO:0000256" key="1">
    <source>
        <dbReference type="ARBA" id="ARBA00023015"/>
    </source>
</evidence>
<dbReference type="InterPro" id="IPR005143">
    <property type="entry name" value="TF_LuxR_autoind-bd_dom"/>
</dbReference>
<dbReference type="Gene3D" id="1.10.10.10">
    <property type="entry name" value="Winged helix-like DNA-binding domain superfamily/Winged helix DNA-binding domain"/>
    <property type="match status" value="1"/>
</dbReference>
<evidence type="ECO:0000256" key="3">
    <source>
        <dbReference type="ARBA" id="ARBA00023163"/>
    </source>
</evidence>
<keyword evidence="1" id="KW-0805">Transcription regulation</keyword>
<dbReference type="PROSITE" id="PS50043">
    <property type="entry name" value="HTH_LUXR_2"/>
    <property type="match status" value="1"/>
</dbReference>
<dbReference type="InterPro" id="IPR036693">
    <property type="entry name" value="TF_LuxR_autoind-bd_dom_sf"/>
</dbReference>
<protein>
    <submittedName>
        <fullName evidence="5">LuxR family transcriptional regulator</fullName>
    </submittedName>
</protein>
<feature type="domain" description="HTH luxR-type" evidence="4">
    <location>
        <begin position="179"/>
        <end position="244"/>
    </location>
</feature>
<keyword evidence="2" id="KW-0238">DNA-binding</keyword>
<dbReference type="PANTHER" id="PTHR44688:SF16">
    <property type="entry name" value="DNA-BINDING TRANSCRIPTIONAL ACTIVATOR DEVR_DOSR"/>
    <property type="match status" value="1"/>
</dbReference>
<dbReference type="SUPFAM" id="SSF75516">
    <property type="entry name" value="Pheromone-binding domain of LuxR-like quorum-sensing transcription factors"/>
    <property type="match status" value="1"/>
</dbReference>
<comment type="caution">
    <text evidence="5">The sequence shown here is derived from an EMBL/GenBank/DDBJ whole genome shotgun (WGS) entry which is preliminary data.</text>
</comment>
<name>A0A848P9W7_9RALS</name>
<dbReference type="CDD" id="cd06170">
    <property type="entry name" value="LuxR_C_like"/>
    <property type="match status" value="1"/>
</dbReference>
<dbReference type="Pfam" id="PF00196">
    <property type="entry name" value="GerE"/>
    <property type="match status" value="1"/>
</dbReference>
<dbReference type="RefSeq" id="WP_104656183.1">
    <property type="nucleotide sequence ID" value="NZ_JABBZM010000032.1"/>
</dbReference>
<dbReference type="InterPro" id="IPR016032">
    <property type="entry name" value="Sig_transdc_resp-reg_C-effctor"/>
</dbReference>
<dbReference type="GO" id="GO:0006355">
    <property type="term" value="P:regulation of DNA-templated transcription"/>
    <property type="evidence" value="ECO:0007669"/>
    <property type="project" value="InterPro"/>
</dbReference>
<dbReference type="SMART" id="SM00421">
    <property type="entry name" value="HTH_LUXR"/>
    <property type="match status" value="1"/>
</dbReference>
<keyword evidence="3" id="KW-0804">Transcription</keyword>
<dbReference type="SUPFAM" id="SSF46894">
    <property type="entry name" value="C-terminal effector domain of the bipartite response regulators"/>
    <property type="match status" value="1"/>
</dbReference>
<reference evidence="5 6" key="1">
    <citation type="submission" date="2020-04" db="EMBL/GenBank/DDBJ databases">
        <title>Ralstonia insidiosa genome sequencing and assembly.</title>
        <authorList>
            <person name="Martins R.C.R."/>
            <person name="Perdigao-Neto L.V."/>
            <person name="Levin A.S.S."/>
            <person name="Costa S.F."/>
        </authorList>
    </citation>
    <scope>NUCLEOTIDE SEQUENCE [LARGE SCALE GENOMIC DNA]</scope>
    <source>
        <strain evidence="5 6">5047</strain>
    </source>
</reference>
<dbReference type="Pfam" id="PF03472">
    <property type="entry name" value="Autoind_bind"/>
    <property type="match status" value="1"/>
</dbReference>
<evidence type="ECO:0000313" key="5">
    <source>
        <dbReference type="EMBL" id="NMV41406.1"/>
    </source>
</evidence>
<dbReference type="PROSITE" id="PS00622">
    <property type="entry name" value="HTH_LUXR_1"/>
    <property type="match status" value="1"/>
</dbReference>
<sequence length="251" mass="27925">MGARIALTENRMTSWRAELLRELNTLDDADAAFRSLHTAVTLLGFDYYAYALRAAIPITRFNTVAWSNYPERWRETYLARGYAAIDPVLQFGQRCVKPMLWPGISDPNEPFWVEARAHGLNHGWSQTMRDHRGIFGTFSLARSAEPITADELAAIEPEMIWLGQLAHATISNLMASKVLPDAAARLKDVERQTLHWTAEGKTVAEVAAILEMTERNVSFHIQNAITKLNAANKTHAVVKAAMLGLIPATAA</sequence>
<organism evidence="5 6">
    <name type="scientific">Ralstonia insidiosa</name>
    <dbReference type="NCBI Taxonomy" id="190721"/>
    <lineage>
        <taxon>Bacteria</taxon>
        <taxon>Pseudomonadati</taxon>
        <taxon>Pseudomonadota</taxon>
        <taxon>Betaproteobacteria</taxon>
        <taxon>Burkholderiales</taxon>
        <taxon>Burkholderiaceae</taxon>
        <taxon>Ralstonia</taxon>
    </lineage>
</organism>
<dbReference type="Proteomes" id="UP000575469">
    <property type="component" value="Unassembled WGS sequence"/>
</dbReference>
<dbReference type="InterPro" id="IPR000792">
    <property type="entry name" value="Tscrpt_reg_LuxR_C"/>
</dbReference>
<dbReference type="PRINTS" id="PR00038">
    <property type="entry name" value="HTHLUXR"/>
</dbReference>
<dbReference type="InterPro" id="IPR036388">
    <property type="entry name" value="WH-like_DNA-bd_sf"/>
</dbReference>
<dbReference type="Gene3D" id="3.30.450.80">
    <property type="entry name" value="Transcription factor LuxR-like, autoinducer-binding domain"/>
    <property type="match status" value="1"/>
</dbReference>
<dbReference type="PANTHER" id="PTHR44688">
    <property type="entry name" value="DNA-BINDING TRANSCRIPTIONAL ACTIVATOR DEVR_DOSR"/>
    <property type="match status" value="1"/>
</dbReference>
<evidence type="ECO:0000259" key="4">
    <source>
        <dbReference type="PROSITE" id="PS50043"/>
    </source>
</evidence>
<evidence type="ECO:0000313" key="6">
    <source>
        <dbReference type="Proteomes" id="UP000575469"/>
    </source>
</evidence>
<dbReference type="AlphaFoldDB" id="A0A848P9W7"/>